<reference evidence="2 3" key="1">
    <citation type="submission" date="2024-06" db="EMBL/GenBank/DDBJ databases">
        <title>The Natural Products Discovery Center: Release of the First 8490 Sequenced Strains for Exploring Actinobacteria Biosynthetic Diversity.</title>
        <authorList>
            <person name="Kalkreuter E."/>
            <person name="Kautsar S.A."/>
            <person name="Yang D."/>
            <person name="Bader C.D."/>
            <person name="Teijaro C.N."/>
            <person name="Fluegel L."/>
            <person name="Davis C.M."/>
            <person name="Simpson J.R."/>
            <person name="Lauterbach L."/>
            <person name="Steele A.D."/>
            <person name="Gui C."/>
            <person name="Meng S."/>
            <person name="Li G."/>
            <person name="Viehrig K."/>
            <person name="Ye F."/>
            <person name="Su P."/>
            <person name="Kiefer A.F."/>
            <person name="Nichols A."/>
            <person name="Cepeda A.J."/>
            <person name="Yan W."/>
            <person name="Fan B."/>
            <person name="Jiang Y."/>
            <person name="Adhikari A."/>
            <person name="Zheng C.-J."/>
            <person name="Schuster L."/>
            <person name="Cowan T.M."/>
            <person name="Smanski M.J."/>
            <person name="Chevrette M.G."/>
            <person name="De Carvalho L.P.S."/>
            <person name="Shen B."/>
        </authorList>
    </citation>
    <scope>NUCLEOTIDE SEQUENCE [LARGE SCALE GENOMIC DNA]</scope>
    <source>
        <strain evidence="2 3">NPDC050403</strain>
    </source>
</reference>
<feature type="region of interest" description="Disordered" evidence="1">
    <location>
        <begin position="45"/>
        <end position="80"/>
    </location>
</feature>
<dbReference type="EMBL" id="JBFAKC010000001">
    <property type="protein sequence ID" value="MEV0706010.1"/>
    <property type="molecule type" value="Genomic_DNA"/>
</dbReference>
<dbReference type="RefSeq" id="WP_357778989.1">
    <property type="nucleotide sequence ID" value="NZ_JBFAKC010000001.1"/>
</dbReference>
<proteinExistence type="predicted"/>
<evidence type="ECO:0000313" key="2">
    <source>
        <dbReference type="EMBL" id="MEV0706010.1"/>
    </source>
</evidence>
<feature type="compositionally biased region" description="Low complexity" evidence="1">
    <location>
        <begin position="69"/>
        <end position="80"/>
    </location>
</feature>
<evidence type="ECO:0000313" key="3">
    <source>
        <dbReference type="Proteomes" id="UP001551695"/>
    </source>
</evidence>
<gene>
    <name evidence="2" type="ORF">AB0I48_00415</name>
</gene>
<keyword evidence="3" id="KW-1185">Reference proteome</keyword>
<name>A0ABV3FKY2_9NOCA</name>
<accession>A0ABV3FKY2</accession>
<dbReference type="Proteomes" id="UP001551695">
    <property type="component" value="Unassembled WGS sequence"/>
</dbReference>
<comment type="caution">
    <text evidence="2">The sequence shown here is derived from an EMBL/GenBank/DDBJ whole genome shotgun (WGS) entry which is preliminary data.</text>
</comment>
<protein>
    <submittedName>
        <fullName evidence="2">Uncharacterized protein</fullName>
    </submittedName>
</protein>
<evidence type="ECO:0000256" key="1">
    <source>
        <dbReference type="SAM" id="MobiDB-lite"/>
    </source>
</evidence>
<organism evidence="2 3">
    <name type="scientific">Nocardia aurea</name>
    <dbReference type="NCBI Taxonomy" id="2144174"/>
    <lineage>
        <taxon>Bacteria</taxon>
        <taxon>Bacillati</taxon>
        <taxon>Actinomycetota</taxon>
        <taxon>Actinomycetes</taxon>
        <taxon>Mycobacteriales</taxon>
        <taxon>Nocardiaceae</taxon>
        <taxon>Nocardia</taxon>
    </lineage>
</organism>
<sequence>MGSIGSPRGGRELAVVAVSALVVLASGATARAEGALGDLISGSAAPDSASGNAGGGVELALEPADPVSTGTTPTRDPVDVPVPANSADALGLDPGSVAVACSGSAAVGSSAIGSGLATGSGSGTPALIGTGSGGSGLGSAAVGSAAAGSAVLTCLLLLPAPASAIPAIPLRLEPPNPAVPVPNPVAPPTLVAPTAAVREIVSPVSAPVFRPRETVRSPPDPLAWNLLELVTVLVMTVVAGIRAGSPGSKVRVRGVEVD</sequence>